<dbReference type="GO" id="GO:0005509">
    <property type="term" value="F:calcium ion binding"/>
    <property type="evidence" value="ECO:0007669"/>
    <property type="project" value="InterPro"/>
</dbReference>
<dbReference type="PANTHER" id="PTHR10199:SF100">
    <property type="entry name" value="THROMBOSPONDIN, ISOFORM A"/>
    <property type="match status" value="1"/>
</dbReference>
<gene>
    <name evidence="5" type="ORF">EXE58_04005</name>
</gene>
<organism evidence="5 6">
    <name type="scientific">Nocardioides seonyuensis</name>
    <dbReference type="NCBI Taxonomy" id="2518371"/>
    <lineage>
        <taxon>Bacteria</taxon>
        <taxon>Bacillati</taxon>
        <taxon>Actinomycetota</taxon>
        <taxon>Actinomycetes</taxon>
        <taxon>Propionibacteriales</taxon>
        <taxon>Nocardioidaceae</taxon>
        <taxon>Nocardioides</taxon>
    </lineage>
</organism>
<dbReference type="KEGG" id="nsn:EXE58_04005"/>
<dbReference type="Pfam" id="PF02412">
    <property type="entry name" value="TSP_3"/>
    <property type="match status" value="2"/>
</dbReference>
<feature type="chain" id="PRO_5020987562" description="P/Homo B domain-containing protein" evidence="4">
    <location>
        <begin position="20"/>
        <end position="335"/>
    </location>
</feature>
<evidence type="ECO:0000256" key="1">
    <source>
        <dbReference type="ARBA" id="ARBA00022729"/>
    </source>
</evidence>
<keyword evidence="1 4" id="KW-0732">Signal</keyword>
<dbReference type="EMBL" id="CP038436">
    <property type="protein sequence ID" value="QBX54709.1"/>
    <property type="molecule type" value="Genomic_DNA"/>
</dbReference>
<evidence type="ECO:0000313" key="6">
    <source>
        <dbReference type="Proteomes" id="UP000294853"/>
    </source>
</evidence>
<evidence type="ECO:0000256" key="2">
    <source>
        <dbReference type="ARBA" id="ARBA00022837"/>
    </source>
</evidence>
<evidence type="ECO:0000256" key="4">
    <source>
        <dbReference type="SAM" id="SignalP"/>
    </source>
</evidence>
<dbReference type="AlphaFoldDB" id="A0A4P7IC95"/>
<dbReference type="OrthoDB" id="3779646at2"/>
<feature type="region of interest" description="Disordered" evidence="3">
    <location>
        <begin position="109"/>
        <end position="136"/>
    </location>
</feature>
<evidence type="ECO:0000256" key="3">
    <source>
        <dbReference type="SAM" id="MobiDB-lite"/>
    </source>
</evidence>
<proteinExistence type="predicted"/>
<evidence type="ECO:0008006" key="7">
    <source>
        <dbReference type="Google" id="ProtNLM"/>
    </source>
</evidence>
<keyword evidence="6" id="KW-1185">Reference proteome</keyword>
<dbReference type="InterPro" id="IPR003367">
    <property type="entry name" value="Thrombospondin_3-like_rpt"/>
</dbReference>
<reference evidence="5 6" key="1">
    <citation type="submission" date="2019-03" db="EMBL/GenBank/DDBJ databases">
        <title>Three New Species of Nocardioides, Nocardioides euryhalodurans sp. nov., Nocardioides seonyuensis sp. nov. and Nocardioides eburneoflavus sp. nov. Iolated from Soil.</title>
        <authorList>
            <person name="Roh S.G."/>
            <person name="Lee C."/>
            <person name="Kim M.-K."/>
            <person name="Kim S.B."/>
        </authorList>
    </citation>
    <scope>NUCLEOTIDE SEQUENCE [LARGE SCALE GENOMIC DNA]</scope>
    <source>
        <strain evidence="5 6">MMS17-SY207-3</strain>
    </source>
</reference>
<dbReference type="PANTHER" id="PTHR10199">
    <property type="entry name" value="THROMBOSPONDIN"/>
    <property type="match status" value="1"/>
</dbReference>
<dbReference type="InterPro" id="IPR028974">
    <property type="entry name" value="TSP_type-3_rpt"/>
</dbReference>
<name>A0A4P7IC95_9ACTN</name>
<keyword evidence="2" id="KW-0106">Calcium</keyword>
<dbReference type="Proteomes" id="UP000294853">
    <property type="component" value="Chromosome"/>
</dbReference>
<sequence length="335" mass="35657">MLLALAVAPVVTSPPAATASEPCTMTFARAGGPIHPNSSPDGSGHSLSAWTLEVADTRTVVDLDLSYDIAFADASKIAVNLLGPKTDFTWLAPAVWTVDGARGGLDGDYSFDDDRGAPGLSGVDPSPGTYAPANPLRDLEDHTAAGKWHLWVLNTSTMTGEVRSFSVTLTFATCDSDGDGIEEKVDNCPVVLNSEQLDRDADGRGDACDDDTDGDTVANIADGCPAITAVTASGCPVADRTARLRHLRKKHGLSIRVRSYYPECQARAQVVLWRVKKGEDKVVKRLTTSSRGKKALDAPRRPGRYYLTAEPAYAPAVAECPAATSRSVRIRRSSR</sequence>
<feature type="signal peptide" evidence="4">
    <location>
        <begin position="1"/>
        <end position="19"/>
    </location>
</feature>
<dbReference type="GO" id="GO:0007155">
    <property type="term" value="P:cell adhesion"/>
    <property type="evidence" value="ECO:0007669"/>
    <property type="project" value="InterPro"/>
</dbReference>
<accession>A0A4P7IC95</accession>
<dbReference type="SUPFAM" id="SSF103647">
    <property type="entry name" value="TSP type-3 repeat"/>
    <property type="match status" value="1"/>
</dbReference>
<dbReference type="RefSeq" id="WP_135266681.1">
    <property type="nucleotide sequence ID" value="NZ_CP038436.1"/>
</dbReference>
<evidence type="ECO:0000313" key="5">
    <source>
        <dbReference type="EMBL" id="QBX54709.1"/>
    </source>
</evidence>
<protein>
    <recommendedName>
        <fullName evidence="7">P/Homo B domain-containing protein</fullName>
    </recommendedName>
</protein>
<dbReference type="Gene3D" id="4.10.1080.10">
    <property type="entry name" value="TSP type-3 repeat"/>
    <property type="match status" value="1"/>
</dbReference>